<reference evidence="2 3" key="1">
    <citation type="submission" date="2018-07" db="EMBL/GenBank/DDBJ databases">
        <title>Arthrobacter sp. nov., isolated from raw cow's milk with high bacterial count.</title>
        <authorList>
            <person name="Hahne J."/>
            <person name="Isele D."/>
            <person name="Lipski A."/>
        </authorList>
    </citation>
    <scope>NUCLEOTIDE SEQUENCE [LARGE SCALE GENOMIC DNA]</scope>
    <source>
        <strain evidence="2 3">JZ R-183</strain>
    </source>
</reference>
<name>A0A496PJX0_9MICC</name>
<dbReference type="InterPro" id="IPR000182">
    <property type="entry name" value="GNAT_dom"/>
</dbReference>
<dbReference type="Pfam" id="PF00583">
    <property type="entry name" value="Acetyltransf_1"/>
    <property type="match status" value="1"/>
</dbReference>
<keyword evidence="3" id="KW-1185">Reference proteome</keyword>
<sequence>MRIPSPVARWSRSTRTKDLPDTAVDGVRLLQEADTSAVRSLVNLDPVAHAFVDSQLRVTGSTAPSGTSLYLGRFDEHERLVAACWVGSNVVPVTHSEDHGAAFGRALLRQRRRFASIFGPSQAVRGIWSELSQGRQRAFDIRAHQPLLTLSREPQMAGSDVVRRAVHSDFRQLLPACAAMFEEELGYSPLQHGEAQYRARVDWLIRSGFALLETDAGGRILFKAELGVVTAHATQIQGVWMNPQRRGLGLAASRMSDVARLALGVAPVVSLYVNDFNERALSTYERVGFEQSDEFATVLF</sequence>
<dbReference type="EMBL" id="QQXL01000003">
    <property type="protein sequence ID" value="RKW70767.1"/>
    <property type="molecule type" value="Genomic_DNA"/>
</dbReference>
<dbReference type="Proteomes" id="UP000273119">
    <property type="component" value="Unassembled WGS sequence"/>
</dbReference>
<feature type="domain" description="N-acetyltransferase" evidence="1">
    <location>
        <begin position="160"/>
        <end position="300"/>
    </location>
</feature>
<dbReference type="PROSITE" id="PS51186">
    <property type="entry name" value="GNAT"/>
    <property type="match status" value="1"/>
</dbReference>
<keyword evidence="2" id="KW-0808">Transferase</keyword>
<evidence type="ECO:0000313" key="3">
    <source>
        <dbReference type="Proteomes" id="UP000273119"/>
    </source>
</evidence>
<organism evidence="2 3">
    <name type="scientific">Galactobacter caseinivorans</name>
    <dbReference type="NCBI Taxonomy" id="2676123"/>
    <lineage>
        <taxon>Bacteria</taxon>
        <taxon>Bacillati</taxon>
        <taxon>Actinomycetota</taxon>
        <taxon>Actinomycetes</taxon>
        <taxon>Micrococcales</taxon>
        <taxon>Micrococcaceae</taxon>
        <taxon>Galactobacter</taxon>
    </lineage>
</organism>
<dbReference type="SUPFAM" id="SSF55729">
    <property type="entry name" value="Acyl-CoA N-acyltransferases (Nat)"/>
    <property type="match status" value="1"/>
</dbReference>
<dbReference type="GO" id="GO:0016747">
    <property type="term" value="F:acyltransferase activity, transferring groups other than amino-acyl groups"/>
    <property type="evidence" value="ECO:0007669"/>
    <property type="project" value="InterPro"/>
</dbReference>
<proteinExistence type="predicted"/>
<dbReference type="Pfam" id="PF13312">
    <property type="entry name" value="DUF4081"/>
    <property type="match status" value="1"/>
</dbReference>
<gene>
    <name evidence="2" type="ORF">DWQ67_06635</name>
</gene>
<dbReference type="InterPro" id="IPR025289">
    <property type="entry name" value="DUF4081"/>
</dbReference>
<accession>A0A496PJX0</accession>
<dbReference type="Gene3D" id="3.40.630.30">
    <property type="match status" value="1"/>
</dbReference>
<comment type="caution">
    <text evidence="2">The sequence shown here is derived from an EMBL/GenBank/DDBJ whole genome shotgun (WGS) entry which is preliminary data.</text>
</comment>
<evidence type="ECO:0000313" key="2">
    <source>
        <dbReference type="EMBL" id="RKW70767.1"/>
    </source>
</evidence>
<dbReference type="InterPro" id="IPR016181">
    <property type="entry name" value="Acyl_CoA_acyltransferase"/>
</dbReference>
<dbReference type="AlphaFoldDB" id="A0A496PJX0"/>
<evidence type="ECO:0000259" key="1">
    <source>
        <dbReference type="PROSITE" id="PS51186"/>
    </source>
</evidence>
<protein>
    <submittedName>
        <fullName evidence="2">GNAT family N-acetyltransferase</fullName>
    </submittedName>
</protein>